<keyword evidence="4" id="KW-1185">Reference proteome</keyword>
<dbReference type="EMBL" id="BAAANB010000001">
    <property type="protein sequence ID" value="GAA2020625.1"/>
    <property type="molecule type" value="Genomic_DNA"/>
</dbReference>
<sequence>MTVDATPQEAWRALTDPELVRTWMLGTDVSTDWQVGSPISWRGEIDGKPYHDKGEVLEVEPPHRLSVTHYSPLMGQEDRPENYHTVTYTLTGDGASGATTVTLEQDGNVSREQAEQFPQNWQSMLESFRSTVEGR</sequence>
<protein>
    <submittedName>
        <fullName evidence="3">SRPBCC domain-containing protein</fullName>
    </submittedName>
</protein>
<dbReference type="InterPro" id="IPR013538">
    <property type="entry name" value="ASHA1/2-like_C"/>
</dbReference>
<dbReference type="InterPro" id="IPR023393">
    <property type="entry name" value="START-like_dom_sf"/>
</dbReference>
<accession>A0ABN2TT49</accession>
<gene>
    <name evidence="3" type="ORF">GCM10009740_06310</name>
</gene>
<dbReference type="Proteomes" id="UP001501285">
    <property type="component" value="Unassembled WGS sequence"/>
</dbReference>
<reference evidence="3 4" key="1">
    <citation type="journal article" date="2019" name="Int. J. Syst. Evol. Microbiol.">
        <title>The Global Catalogue of Microorganisms (GCM) 10K type strain sequencing project: providing services to taxonomists for standard genome sequencing and annotation.</title>
        <authorList>
            <consortium name="The Broad Institute Genomics Platform"/>
            <consortium name="The Broad Institute Genome Sequencing Center for Infectious Disease"/>
            <person name="Wu L."/>
            <person name="Ma J."/>
        </authorList>
    </citation>
    <scope>NUCLEOTIDE SEQUENCE [LARGE SCALE GENOMIC DNA]</scope>
    <source>
        <strain evidence="3 4">JCM 14283</strain>
    </source>
</reference>
<dbReference type="Pfam" id="PF08327">
    <property type="entry name" value="AHSA1"/>
    <property type="match status" value="1"/>
</dbReference>
<proteinExistence type="inferred from homology"/>
<evidence type="ECO:0000256" key="1">
    <source>
        <dbReference type="ARBA" id="ARBA00006817"/>
    </source>
</evidence>
<evidence type="ECO:0000259" key="2">
    <source>
        <dbReference type="Pfam" id="PF08327"/>
    </source>
</evidence>
<dbReference type="SUPFAM" id="SSF55961">
    <property type="entry name" value="Bet v1-like"/>
    <property type="match status" value="1"/>
</dbReference>
<evidence type="ECO:0000313" key="3">
    <source>
        <dbReference type="EMBL" id="GAA2020625.1"/>
    </source>
</evidence>
<evidence type="ECO:0000313" key="4">
    <source>
        <dbReference type="Proteomes" id="UP001501285"/>
    </source>
</evidence>
<comment type="similarity">
    <text evidence="1">Belongs to the AHA1 family.</text>
</comment>
<name>A0ABN2TT49_9MICO</name>
<feature type="domain" description="Activator of Hsp90 ATPase homologue 1/2-like C-terminal" evidence="2">
    <location>
        <begin position="4"/>
        <end position="133"/>
    </location>
</feature>
<dbReference type="Gene3D" id="3.30.530.20">
    <property type="match status" value="1"/>
</dbReference>
<organism evidence="3 4">
    <name type="scientific">Terrabacter terrae</name>
    <dbReference type="NCBI Taxonomy" id="318434"/>
    <lineage>
        <taxon>Bacteria</taxon>
        <taxon>Bacillati</taxon>
        <taxon>Actinomycetota</taxon>
        <taxon>Actinomycetes</taxon>
        <taxon>Micrococcales</taxon>
        <taxon>Intrasporangiaceae</taxon>
        <taxon>Terrabacter</taxon>
    </lineage>
</organism>
<comment type="caution">
    <text evidence="3">The sequence shown here is derived from an EMBL/GenBank/DDBJ whole genome shotgun (WGS) entry which is preliminary data.</text>
</comment>